<dbReference type="OrthoDB" id="938668at2759"/>
<proteinExistence type="predicted"/>
<evidence type="ECO:0000313" key="2">
    <source>
        <dbReference type="Proteomes" id="UP000230069"/>
    </source>
</evidence>
<accession>A0A2G5CU14</accession>
<dbReference type="InterPro" id="IPR036249">
    <property type="entry name" value="Thioredoxin-like_sf"/>
</dbReference>
<keyword evidence="2" id="KW-1185">Reference proteome</keyword>
<gene>
    <name evidence="1" type="ORF">AQUCO_03800181v1</name>
</gene>
<dbReference type="InParanoid" id="A0A2G5CU14"/>
<dbReference type="SUPFAM" id="SSF52833">
    <property type="entry name" value="Thioredoxin-like"/>
    <property type="match status" value="1"/>
</dbReference>
<dbReference type="InterPro" id="IPR010634">
    <property type="entry name" value="DUF1223"/>
</dbReference>
<dbReference type="EMBL" id="KZ305055">
    <property type="protein sequence ID" value="PIA34387.1"/>
    <property type="molecule type" value="Genomic_DNA"/>
</dbReference>
<organism evidence="1 2">
    <name type="scientific">Aquilegia coerulea</name>
    <name type="common">Rocky mountain columbine</name>
    <dbReference type="NCBI Taxonomy" id="218851"/>
    <lineage>
        <taxon>Eukaryota</taxon>
        <taxon>Viridiplantae</taxon>
        <taxon>Streptophyta</taxon>
        <taxon>Embryophyta</taxon>
        <taxon>Tracheophyta</taxon>
        <taxon>Spermatophyta</taxon>
        <taxon>Magnoliopsida</taxon>
        <taxon>Ranunculales</taxon>
        <taxon>Ranunculaceae</taxon>
        <taxon>Thalictroideae</taxon>
        <taxon>Aquilegia</taxon>
    </lineage>
</organism>
<dbReference type="PANTHER" id="PTHR36057:SF1">
    <property type="entry name" value="LIPOPROTEIN LIPID ATTACHMENT SITE-LIKE PROTEIN, PUTATIVE (DUF1223)-RELATED"/>
    <property type="match status" value="1"/>
</dbReference>
<dbReference type="PANTHER" id="PTHR36057">
    <property type="match status" value="1"/>
</dbReference>
<dbReference type="STRING" id="218851.A0A2G5CU14"/>
<dbReference type="Pfam" id="PF06764">
    <property type="entry name" value="DUF1223"/>
    <property type="match status" value="1"/>
</dbReference>
<reference evidence="1 2" key="1">
    <citation type="submission" date="2017-09" db="EMBL/GenBank/DDBJ databases">
        <title>WGS assembly of Aquilegia coerulea Goldsmith.</title>
        <authorList>
            <person name="Hodges S."/>
            <person name="Kramer E."/>
            <person name="Nordborg M."/>
            <person name="Tomkins J."/>
            <person name="Borevitz J."/>
            <person name="Derieg N."/>
            <person name="Yan J."/>
            <person name="Mihaltcheva S."/>
            <person name="Hayes R.D."/>
            <person name="Rokhsar D."/>
        </authorList>
    </citation>
    <scope>NUCLEOTIDE SEQUENCE [LARGE SCALE GENOMIC DNA]</scope>
    <source>
        <strain evidence="2">cv. Goldsmith</strain>
    </source>
</reference>
<name>A0A2G5CU14_AQUCA</name>
<protein>
    <submittedName>
        <fullName evidence="1">Uncharacterized protein</fullName>
    </submittedName>
</protein>
<sequence>MKTPHVNLFSCFSTKTTAVKDDSSNHAEEEEVVGLEKGDKNVDQTHNRPVLVQLFSSQGCITSTEAEMLISRIGRGDFKLNNMQVNILSFHVDYWDYLGWKDRFGSNQWTVRQKEYVQALEVDSLFTPQVVVQGRVQCLGSEEEVVLTNITSVMKYPAPALKKISPHSLEVALSGALSIIIDDNGVDVMVALYENSLVTDCPEGANKGHILANDYVVRSLKKLCTATDISAEEKITGCVTFDLWEGFNSHKCGVTVFLQNKSLQIFGSKNFPLLGNL</sequence>
<evidence type="ECO:0000313" key="1">
    <source>
        <dbReference type="EMBL" id="PIA34387.1"/>
    </source>
</evidence>
<dbReference type="AlphaFoldDB" id="A0A2G5CU14"/>
<dbReference type="Proteomes" id="UP000230069">
    <property type="component" value="Unassembled WGS sequence"/>
</dbReference>